<evidence type="ECO:0000313" key="1">
    <source>
        <dbReference type="EMBL" id="MEU3710216.1"/>
    </source>
</evidence>
<reference evidence="1 2" key="1">
    <citation type="submission" date="2024-06" db="EMBL/GenBank/DDBJ databases">
        <title>The Natural Products Discovery Center: Release of the First 8490 Sequenced Strains for Exploring Actinobacteria Biosynthetic Diversity.</title>
        <authorList>
            <person name="Kalkreuter E."/>
            <person name="Kautsar S.A."/>
            <person name="Yang D."/>
            <person name="Bader C.D."/>
            <person name="Teijaro C.N."/>
            <person name="Fluegel L."/>
            <person name="Davis C.M."/>
            <person name="Simpson J.R."/>
            <person name="Lauterbach L."/>
            <person name="Steele A.D."/>
            <person name="Gui C."/>
            <person name="Meng S."/>
            <person name="Li G."/>
            <person name="Viehrig K."/>
            <person name="Ye F."/>
            <person name="Su P."/>
            <person name="Kiefer A.F."/>
            <person name="Nichols A."/>
            <person name="Cepeda A.J."/>
            <person name="Yan W."/>
            <person name="Fan B."/>
            <person name="Jiang Y."/>
            <person name="Adhikari A."/>
            <person name="Zheng C.-J."/>
            <person name="Schuster L."/>
            <person name="Cowan T.M."/>
            <person name="Smanski M.J."/>
            <person name="Chevrette M.G."/>
            <person name="De Carvalho L.P.S."/>
            <person name="Shen B."/>
        </authorList>
    </citation>
    <scope>NUCLEOTIDE SEQUENCE [LARGE SCALE GENOMIC DNA]</scope>
    <source>
        <strain evidence="1 2">NPDC033039</strain>
    </source>
</reference>
<sequence>MGDQTPAEQALARSYTTGDGAIRFQVAQLTVDQRPDRNVTLTYHLIVKRKGHLDEAWEFTLPWSDKSFLDVLNSSNPDPARLQQFVHMVRSLLEEWWDTKSYNRKSAKMGNRLS</sequence>
<evidence type="ECO:0000313" key="2">
    <source>
        <dbReference type="Proteomes" id="UP001550853"/>
    </source>
</evidence>
<keyword evidence="2" id="KW-1185">Reference proteome</keyword>
<organism evidence="1 2">
    <name type="scientific">Streptomyces catenulae</name>
    <dbReference type="NCBI Taxonomy" id="66875"/>
    <lineage>
        <taxon>Bacteria</taxon>
        <taxon>Bacillati</taxon>
        <taxon>Actinomycetota</taxon>
        <taxon>Actinomycetes</taxon>
        <taxon>Kitasatosporales</taxon>
        <taxon>Streptomycetaceae</taxon>
        <taxon>Streptomyces</taxon>
    </lineage>
</organism>
<accession>A0ABV2YWU7</accession>
<dbReference type="Proteomes" id="UP001550853">
    <property type="component" value="Unassembled WGS sequence"/>
</dbReference>
<name>A0ABV2YWU7_9ACTN</name>
<protein>
    <submittedName>
        <fullName evidence="1">Uncharacterized protein</fullName>
    </submittedName>
</protein>
<proteinExistence type="predicted"/>
<dbReference type="EMBL" id="JBEZVI010000005">
    <property type="protein sequence ID" value="MEU3710216.1"/>
    <property type="molecule type" value="Genomic_DNA"/>
</dbReference>
<dbReference type="RefSeq" id="WP_157848108.1">
    <property type="nucleotide sequence ID" value="NZ_JBEZVI010000005.1"/>
</dbReference>
<gene>
    <name evidence="1" type="ORF">AB0E61_08945</name>
</gene>
<comment type="caution">
    <text evidence="1">The sequence shown here is derived from an EMBL/GenBank/DDBJ whole genome shotgun (WGS) entry which is preliminary data.</text>
</comment>